<keyword evidence="1" id="KW-0812">Transmembrane</keyword>
<protein>
    <submittedName>
        <fullName evidence="2">Unannotated protein</fullName>
    </submittedName>
</protein>
<feature type="transmembrane region" description="Helical" evidence="1">
    <location>
        <begin position="31"/>
        <end position="51"/>
    </location>
</feature>
<proteinExistence type="predicted"/>
<dbReference type="AlphaFoldDB" id="A0A6J5YKC9"/>
<dbReference type="InterPro" id="IPR025445">
    <property type="entry name" value="DUF4191"/>
</dbReference>
<evidence type="ECO:0000256" key="1">
    <source>
        <dbReference type="SAM" id="Phobius"/>
    </source>
</evidence>
<evidence type="ECO:0000313" key="2">
    <source>
        <dbReference type="EMBL" id="CAB4329338.1"/>
    </source>
</evidence>
<sequence>MSTRSSEPKKQRWWTQIRETYSFTKPLVRFLALKLFVFYVVVFASIIGIGIALNQMVVGVILGFSTSLLATAYRFGKIAEKAAYRSLDGQLGAAASVLNALRRGWTITPGVGVDKNQNLVHRAVGRPGIVLVAEGSRPESLLIEQRRAHARYVPGVPIHEVIVGGATGIELTDLQKNVRKLKKSLRPAEVTELRRRLEALPKNVLPIPKGPMPQGRKIPRR</sequence>
<dbReference type="EMBL" id="CAESAJ010000001">
    <property type="protein sequence ID" value="CAB4329338.1"/>
    <property type="molecule type" value="Genomic_DNA"/>
</dbReference>
<accession>A0A6J5YKC9</accession>
<reference evidence="2" key="1">
    <citation type="submission" date="2020-05" db="EMBL/GenBank/DDBJ databases">
        <authorList>
            <person name="Chiriac C."/>
            <person name="Salcher M."/>
            <person name="Ghai R."/>
            <person name="Kavagutti S V."/>
        </authorList>
    </citation>
    <scope>NUCLEOTIDE SEQUENCE</scope>
</reference>
<feature type="transmembrane region" description="Helical" evidence="1">
    <location>
        <begin position="57"/>
        <end position="76"/>
    </location>
</feature>
<gene>
    <name evidence="2" type="ORF">UFOPK3770_00023</name>
</gene>
<organism evidence="2">
    <name type="scientific">freshwater metagenome</name>
    <dbReference type="NCBI Taxonomy" id="449393"/>
    <lineage>
        <taxon>unclassified sequences</taxon>
        <taxon>metagenomes</taxon>
        <taxon>ecological metagenomes</taxon>
    </lineage>
</organism>
<keyword evidence="1" id="KW-1133">Transmembrane helix</keyword>
<dbReference type="Pfam" id="PF13829">
    <property type="entry name" value="DUF4191"/>
    <property type="match status" value="1"/>
</dbReference>
<keyword evidence="1" id="KW-0472">Membrane</keyword>
<name>A0A6J5YKC9_9ZZZZ</name>